<feature type="domain" description="DUF2726" evidence="2">
    <location>
        <begin position="53"/>
        <end position="160"/>
    </location>
</feature>
<dbReference type="EMBL" id="CP011371">
    <property type="protein sequence ID" value="AKJ27734.1"/>
    <property type="molecule type" value="Genomic_DNA"/>
</dbReference>
<evidence type="ECO:0000256" key="1">
    <source>
        <dbReference type="SAM" id="MobiDB-lite"/>
    </source>
</evidence>
<accession>A0A0G3BE80</accession>
<sequence>MQQAVLIVLALAAVALFTWWWTHRPQPAAPRGKPRRTEALDTLMAWTPQPTRILTAAERQAYGVVRKALPDHLVFAQVPLARFLKVPTRHSYAEWLRRVGQLCADLVVCDGDSQVVAIVEVRQPTELESERTRKRHARMDRVLDAAGIPLHVWFENKIPSSTAARDELLHGEAALGLLPQASSATGTSRPPADVVAAHERAADDLAARDAAYDAIDFEEPPSSTWFDDLDSAPMPLGSSGAKAPPPRR</sequence>
<evidence type="ECO:0000313" key="4">
    <source>
        <dbReference type="Proteomes" id="UP000035352"/>
    </source>
</evidence>
<evidence type="ECO:0000313" key="3">
    <source>
        <dbReference type="EMBL" id="AKJ27734.1"/>
    </source>
</evidence>
<dbReference type="KEGG" id="pbh:AAW51_1043"/>
<organism evidence="3 4">
    <name type="scientific">Caldimonas brevitalea</name>
    <dbReference type="NCBI Taxonomy" id="413882"/>
    <lineage>
        <taxon>Bacteria</taxon>
        <taxon>Pseudomonadati</taxon>
        <taxon>Pseudomonadota</taxon>
        <taxon>Betaproteobacteria</taxon>
        <taxon>Burkholderiales</taxon>
        <taxon>Sphaerotilaceae</taxon>
        <taxon>Caldimonas</taxon>
    </lineage>
</organism>
<dbReference type="STRING" id="413882.AAW51_1043"/>
<reference evidence="3 4" key="1">
    <citation type="submission" date="2015-05" db="EMBL/GenBank/DDBJ databases">
        <authorList>
            <person name="Tang B."/>
            <person name="Yu Y."/>
        </authorList>
    </citation>
    <scope>NUCLEOTIDE SEQUENCE [LARGE SCALE GENOMIC DNA]</scope>
    <source>
        <strain evidence="3 4">DSM 7029</strain>
    </source>
</reference>
<protein>
    <recommendedName>
        <fullName evidence="2">DUF2726 domain-containing protein</fullName>
    </recommendedName>
</protein>
<dbReference type="RefSeq" id="WP_083438092.1">
    <property type="nucleotide sequence ID" value="NZ_CP011371.1"/>
</dbReference>
<dbReference type="InterPro" id="IPR024402">
    <property type="entry name" value="DUF2726"/>
</dbReference>
<dbReference type="Pfam" id="PF10881">
    <property type="entry name" value="DUF2726"/>
    <property type="match status" value="1"/>
</dbReference>
<proteinExistence type="predicted"/>
<dbReference type="OrthoDB" id="8909853at2"/>
<keyword evidence="4" id="KW-1185">Reference proteome</keyword>
<feature type="region of interest" description="Disordered" evidence="1">
    <location>
        <begin position="219"/>
        <end position="248"/>
    </location>
</feature>
<dbReference type="AlphaFoldDB" id="A0A0G3BE80"/>
<name>A0A0G3BE80_9BURK</name>
<dbReference type="PATRIC" id="fig|413882.6.peg.1100"/>
<dbReference type="Proteomes" id="UP000035352">
    <property type="component" value="Chromosome"/>
</dbReference>
<evidence type="ECO:0000259" key="2">
    <source>
        <dbReference type="Pfam" id="PF10881"/>
    </source>
</evidence>
<gene>
    <name evidence="3" type="ORF">AAW51_1043</name>
</gene>